<name>A0A841I5X5_9DEIO</name>
<dbReference type="AlphaFoldDB" id="A0A841I5X5"/>
<feature type="domain" description="DinB-like" evidence="1">
    <location>
        <begin position="32"/>
        <end position="141"/>
    </location>
</feature>
<sequence length="154" mass="16927">MTRSAEAPVLNVLADNLRVALEGTDHDWYVGLLTTLTEVSAEQASRASRAGGSTIAAHANHVRFALRIMLGRLHGERGPVEWGPEWERSRVDDAEWDALRTELGELYQEFAGLLRSRTVWDEQALGVVMTQIAHTAYHVGAIRQVKLAVSAPSA</sequence>
<dbReference type="Gene3D" id="1.20.120.450">
    <property type="entry name" value="dinb family like domain"/>
    <property type="match status" value="1"/>
</dbReference>
<comment type="caution">
    <text evidence="2">The sequence shown here is derived from an EMBL/GenBank/DDBJ whole genome shotgun (WGS) entry which is preliminary data.</text>
</comment>
<organism evidence="2 3">
    <name type="scientific">Deinobacterium chartae</name>
    <dbReference type="NCBI Taxonomy" id="521158"/>
    <lineage>
        <taxon>Bacteria</taxon>
        <taxon>Thermotogati</taxon>
        <taxon>Deinococcota</taxon>
        <taxon>Deinococci</taxon>
        <taxon>Deinococcales</taxon>
        <taxon>Deinococcaceae</taxon>
        <taxon>Deinobacterium</taxon>
    </lineage>
</organism>
<proteinExistence type="predicted"/>
<evidence type="ECO:0000259" key="1">
    <source>
        <dbReference type="Pfam" id="PF12867"/>
    </source>
</evidence>
<evidence type="ECO:0000313" key="3">
    <source>
        <dbReference type="Proteomes" id="UP000569951"/>
    </source>
</evidence>
<reference evidence="2 3" key="1">
    <citation type="submission" date="2020-08" db="EMBL/GenBank/DDBJ databases">
        <title>Genomic Encyclopedia of Type Strains, Phase IV (KMG-IV): sequencing the most valuable type-strain genomes for metagenomic binning, comparative biology and taxonomic classification.</title>
        <authorList>
            <person name="Goeker M."/>
        </authorList>
    </citation>
    <scope>NUCLEOTIDE SEQUENCE [LARGE SCALE GENOMIC DNA]</scope>
    <source>
        <strain evidence="2 3">DSM 21458</strain>
    </source>
</reference>
<dbReference type="EMBL" id="JACHHG010000016">
    <property type="protein sequence ID" value="MBB6099858.1"/>
    <property type="molecule type" value="Genomic_DNA"/>
</dbReference>
<dbReference type="SUPFAM" id="SSF109854">
    <property type="entry name" value="DinB/YfiT-like putative metalloenzymes"/>
    <property type="match status" value="1"/>
</dbReference>
<protein>
    <submittedName>
        <fullName evidence="2">Putative damage-inducible protein DinB</fullName>
    </submittedName>
</protein>
<dbReference type="RefSeq" id="WP_183988598.1">
    <property type="nucleotide sequence ID" value="NZ_JACHHG010000016.1"/>
</dbReference>
<evidence type="ECO:0000313" key="2">
    <source>
        <dbReference type="EMBL" id="MBB6099858.1"/>
    </source>
</evidence>
<gene>
    <name evidence="2" type="ORF">HNR42_003318</name>
</gene>
<keyword evidence="3" id="KW-1185">Reference proteome</keyword>
<dbReference type="Proteomes" id="UP000569951">
    <property type="component" value="Unassembled WGS sequence"/>
</dbReference>
<dbReference type="InterPro" id="IPR034660">
    <property type="entry name" value="DinB/YfiT-like"/>
</dbReference>
<dbReference type="Pfam" id="PF12867">
    <property type="entry name" value="DinB_2"/>
    <property type="match status" value="1"/>
</dbReference>
<dbReference type="InterPro" id="IPR024775">
    <property type="entry name" value="DinB-like"/>
</dbReference>
<accession>A0A841I5X5</accession>